<dbReference type="InterPro" id="IPR018968">
    <property type="entry name" value="Phasin"/>
</dbReference>
<reference evidence="3 4" key="1">
    <citation type="submission" date="2018-08" db="EMBL/GenBank/DDBJ databases">
        <title>Genomic Encyclopedia of Archaeal and Bacterial Type Strains, Phase II (KMG-II): from individual species to whole genera.</title>
        <authorList>
            <person name="Goeker M."/>
        </authorList>
    </citation>
    <scope>NUCLEOTIDE SEQUENCE [LARGE SCALE GENOMIC DNA]</scope>
    <source>
        <strain evidence="3 4">DSM 5002</strain>
    </source>
</reference>
<feature type="domain" description="Phasin" evidence="2">
    <location>
        <begin position="33"/>
        <end position="120"/>
    </location>
</feature>
<dbReference type="EMBL" id="QXDF01000001">
    <property type="protein sequence ID" value="RIA55440.1"/>
    <property type="molecule type" value="Genomic_DNA"/>
</dbReference>
<accession>A0A397Q1R6</accession>
<dbReference type="AlphaFoldDB" id="A0A397Q1R6"/>
<dbReference type="OrthoDB" id="7856369at2"/>
<dbReference type="Pfam" id="PF09361">
    <property type="entry name" value="Phasin_2"/>
    <property type="match status" value="1"/>
</dbReference>
<dbReference type="Proteomes" id="UP000266273">
    <property type="component" value="Unassembled WGS sequence"/>
</dbReference>
<evidence type="ECO:0000313" key="4">
    <source>
        <dbReference type="Proteomes" id="UP000266273"/>
    </source>
</evidence>
<organism evidence="3 4">
    <name type="scientific">Dichotomicrobium thermohalophilum</name>
    <dbReference type="NCBI Taxonomy" id="933063"/>
    <lineage>
        <taxon>Bacteria</taxon>
        <taxon>Pseudomonadati</taxon>
        <taxon>Pseudomonadota</taxon>
        <taxon>Alphaproteobacteria</taxon>
        <taxon>Hyphomicrobiales</taxon>
        <taxon>Hyphomicrobiaceae</taxon>
        <taxon>Dichotomicrobium</taxon>
    </lineage>
</organism>
<evidence type="ECO:0000256" key="1">
    <source>
        <dbReference type="SAM" id="Coils"/>
    </source>
</evidence>
<dbReference type="NCBIfam" id="TIGR01985">
    <property type="entry name" value="phasin_2"/>
    <property type="match status" value="1"/>
</dbReference>
<dbReference type="InterPro" id="IPR010234">
    <property type="entry name" value="Phasin_subfam-2"/>
</dbReference>
<evidence type="ECO:0000313" key="3">
    <source>
        <dbReference type="EMBL" id="RIA55440.1"/>
    </source>
</evidence>
<sequence>MNDATNFDIPAPVRQMAEKSVEQTKQAYDRLLEAARQAQGMFADSTNAMGMGSKEIQEKTMQYAEANVQASFDLAERLVKAKDLQEVMEIQTQFARQQMESYTQQAQEISKMMAEAAQKAQPKA</sequence>
<proteinExistence type="predicted"/>
<evidence type="ECO:0000259" key="2">
    <source>
        <dbReference type="Pfam" id="PF09361"/>
    </source>
</evidence>
<feature type="coiled-coil region" evidence="1">
    <location>
        <begin position="14"/>
        <end position="41"/>
    </location>
</feature>
<gene>
    <name evidence="3" type="ORF">BXY53_0505</name>
</gene>
<keyword evidence="1" id="KW-0175">Coiled coil</keyword>
<protein>
    <submittedName>
        <fullName evidence="3">Phasin</fullName>
    </submittedName>
</protein>
<keyword evidence="4" id="KW-1185">Reference proteome</keyword>
<comment type="caution">
    <text evidence="3">The sequence shown here is derived from an EMBL/GenBank/DDBJ whole genome shotgun (WGS) entry which is preliminary data.</text>
</comment>
<name>A0A397Q1R6_9HYPH</name>
<dbReference type="RefSeq" id="WP_119060342.1">
    <property type="nucleotide sequence ID" value="NZ_QXDF01000001.1"/>
</dbReference>